<evidence type="ECO:0000259" key="9">
    <source>
        <dbReference type="Pfam" id="PF00185"/>
    </source>
</evidence>
<keyword evidence="6" id="KW-0028">Amino-acid biosynthesis</keyword>
<dbReference type="NCBIfam" id="TIGR00658">
    <property type="entry name" value="orni_carb_tr"/>
    <property type="match status" value="1"/>
</dbReference>
<dbReference type="Gene3D" id="3.40.50.1370">
    <property type="entry name" value="Aspartate/ornithine carbamoyltransferase"/>
    <property type="match status" value="2"/>
</dbReference>
<evidence type="ECO:0000313" key="12">
    <source>
        <dbReference type="Proteomes" id="UP000549394"/>
    </source>
</evidence>
<keyword evidence="7 8" id="KW-0808">Transferase</keyword>
<gene>
    <name evidence="11" type="ORF">DGYR_LOCUS5949</name>
</gene>
<evidence type="ECO:0000313" key="11">
    <source>
        <dbReference type="EMBL" id="CAD5117419.1"/>
    </source>
</evidence>
<dbReference type="Proteomes" id="UP000549394">
    <property type="component" value="Unassembled WGS sequence"/>
</dbReference>
<dbReference type="Pfam" id="PF00185">
    <property type="entry name" value="OTCace"/>
    <property type="match status" value="1"/>
</dbReference>
<dbReference type="EMBL" id="CAJFCJ010000007">
    <property type="protein sequence ID" value="CAD5117419.1"/>
    <property type="molecule type" value="Genomic_DNA"/>
</dbReference>
<name>A0A7I8VNY0_9ANNE</name>
<evidence type="ECO:0000259" key="10">
    <source>
        <dbReference type="Pfam" id="PF02729"/>
    </source>
</evidence>
<dbReference type="PRINTS" id="PR00100">
    <property type="entry name" value="AOTCASE"/>
</dbReference>
<dbReference type="Pfam" id="PF02729">
    <property type="entry name" value="OTCace_N"/>
    <property type="match status" value="1"/>
</dbReference>
<dbReference type="PROSITE" id="PS00097">
    <property type="entry name" value="CARBAMOYLTRANSFERASE"/>
    <property type="match status" value="1"/>
</dbReference>
<dbReference type="EC" id="2.1.3.3" evidence="4"/>
<dbReference type="GO" id="GO:0016597">
    <property type="term" value="F:amino acid binding"/>
    <property type="evidence" value="ECO:0007669"/>
    <property type="project" value="InterPro"/>
</dbReference>
<proteinExistence type="inferred from homology"/>
<comment type="subunit">
    <text evidence="3">Homotrimer.</text>
</comment>
<comment type="similarity">
    <text evidence="2">Belongs to the aspartate/ornithine carbamoyltransferase superfamily. OTCase family.</text>
</comment>
<protein>
    <recommendedName>
        <fullName evidence="4">ornithine carbamoyltransferase</fullName>
        <ecNumber evidence="4">2.1.3.3</ecNumber>
    </recommendedName>
</protein>
<evidence type="ECO:0000256" key="7">
    <source>
        <dbReference type="ARBA" id="ARBA00022679"/>
    </source>
</evidence>
<comment type="caution">
    <text evidence="11">The sequence shown here is derived from an EMBL/GenBank/DDBJ whole genome shotgun (WGS) entry which is preliminary data.</text>
</comment>
<keyword evidence="5" id="KW-0055">Arginine biosynthesis</keyword>
<dbReference type="InterPro" id="IPR036901">
    <property type="entry name" value="Asp/Orn_carbamoylTrfase_sf"/>
</dbReference>
<feature type="domain" description="Aspartate/ornithine carbamoyltransferase Asp/Orn-binding" evidence="9">
    <location>
        <begin position="175"/>
        <end position="329"/>
    </location>
</feature>
<dbReference type="GO" id="GO:0005739">
    <property type="term" value="C:mitochondrion"/>
    <property type="evidence" value="ECO:0007669"/>
    <property type="project" value="TreeGrafter"/>
</dbReference>
<dbReference type="InterPro" id="IPR006132">
    <property type="entry name" value="Asp/Orn_carbamoyltranf_P-bd"/>
</dbReference>
<evidence type="ECO:0000256" key="1">
    <source>
        <dbReference type="ARBA" id="ARBA00004695"/>
    </source>
</evidence>
<dbReference type="InterPro" id="IPR002292">
    <property type="entry name" value="Orn/put_carbamltrans"/>
</dbReference>
<dbReference type="GO" id="GO:0019240">
    <property type="term" value="P:citrulline biosynthetic process"/>
    <property type="evidence" value="ECO:0007669"/>
    <property type="project" value="TreeGrafter"/>
</dbReference>
<keyword evidence="12" id="KW-1185">Reference proteome</keyword>
<evidence type="ECO:0000256" key="8">
    <source>
        <dbReference type="RuleBase" id="RU003634"/>
    </source>
</evidence>
<dbReference type="GO" id="GO:0004585">
    <property type="term" value="F:ornithine carbamoyltransferase activity"/>
    <property type="evidence" value="ECO:0007669"/>
    <property type="project" value="UniProtKB-EC"/>
</dbReference>
<dbReference type="PRINTS" id="PR00102">
    <property type="entry name" value="OTCASE"/>
</dbReference>
<comment type="pathway">
    <text evidence="1">Nitrogen metabolism; urea cycle; L-citrulline from L-ornithine and carbamoyl phosphate: step 1/1.</text>
</comment>
<dbReference type="SUPFAM" id="SSF53671">
    <property type="entry name" value="Aspartate/ornithine carbamoyltransferase"/>
    <property type="match status" value="1"/>
</dbReference>
<dbReference type="AlphaFoldDB" id="A0A7I8VNY0"/>
<dbReference type="OrthoDB" id="10252326at2759"/>
<reference evidence="11 12" key="1">
    <citation type="submission" date="2020-08" db="EMBL/GenBank/DDBJ databases">
        <authorList>
            <person name="Hejnol A."/>
        </authorList>
    </citation>
    <scope>NUCLEOTIDE SEQUENCE [LARGE SCALE GENOMIC DNA]</scope>
</reference>
<dbReference type="UniPathway" id="UPA00158">
    <property type="reaction ID" value="UER00271"/>
</dbReference>
<accession>A0A7I8VNY0</accession>
<dbReference type="InterPro" id="IPR006131">
    <property type="entry name" value="Asp_carbamoyltransf_Asp/Orn-bd"/>
</dbReference>
<organism evidence="11 12">
    <name type="scientific">Dimorphilus gyrociliatus</name>
    <dbReference type="NCBI Taxonomy" id="2664684"/>
    <lineage>
        <taxon>Eukaryota</taxon>
        <taxon>Metazoa</taxon>
        <taxon>Spiralia</taxon>
        <taxon>Lophotrochozoa</taxon>
        <taxon>Annelida</taxon>
        <taxon>Polychaeta</taxon>
        <taxon>Polychaeta incertae sedis</taxon>
        <taxon>Dinophilidae</taxon>
        <taxon>Dimorphilus</taxon>
    </lineage>
</organism>
<dbReference type="NCBIfam" id="NF001986">
    <property type="entry name" value="PRK00779.1"/>
    <property type="match status" value="1"/>
</dbReference>
<dbReference type="PANTHER" id="PTHR45753">
    <property type="entry name" value="ORNITHINE CARBAMOYLTRANSFERASE, MITOCHONDRIAL"/>
    <property type="match status" value="1"/>
</dbReference>
<dbReference type="PANTHER" id="PTHR45753:SF3">
    <property type="entry name" value="ORNITHINE TRANSCARBAMYLASE, MITOCHONDRIAL"/>
    <property type="match status" value="1"/>
</dbReference>
<sequence length="343" mass="38572">MARLFVNTLRAQVQSISKYARNASSLIGRDFLTLKDYEKDEIETLLWTAKDLKCRLGNGEIYEPLKGKVASLIFQKRSTRTRLSSETAFSLLGGKACFLSPDDIHLGVNETIRDSAVVLSRFSDVILARVYGQKVLDDLANFADRPIVSGLSDTYHPLQALADILTLQEHFGYVKGLKCAWVGDGNNIIHSLILGGLPLGMEFRVATPSGYECFDHVIKDAKNLAEKHQATLTFTNNPFEAVSGADVVVTDTWISMGQEDEKEARLKAFADYRVTKKLMSNASKEAVFLHCLPRKQEEVDDEVFYDPARSLVWEEAENRKWTVMSVFLHLLANHRPLINKPKF</sequence>
<feature type="domain" description="Aspartate/ornithine carbamoyltransferase carbamoyl-P binding" evidence="10">
    <location>
        <begin position="29"/>
        <end position="169"/>
    </location>
</feature>
<dbReference type="InterPro" id="IPR006130">
    <property type="entry name" value="Asp/Orn_carbamoylTrfase"/>
</dbReference>
<evidence type="ECO:0000256" key="3">
    <source>
        <dbReference type="ARBA" id="ARBA00011233"/>
    </source>
</evidence>
<evidence type="ECO:0000256" key="6">
    <source>
        <dbReference type="ARBA" id="ARBA00022605"/>
    </source>
</evidence>
<evidence type="ECO:0000256" key="4">
    <source>
        <dbReference type="ARBA" id="ARBA00013007"/>
    </source>
</evidence>
<dbReference type="GO" id="GO:0042450">
    <property type="term" value="P:L-arginine biosynthetic process via ornithine"/>
    <property type="evidence" value="ECO:0007669"/>
    <property type="project" value="TreeGrafter"/>
</dbReference>
<dbReference type="FunFam" id="3.40.50.1370:FF:000009">
    <property type="entry name" value="Ornithine carbamoyltransferase, mitochondrial"/>
    <property type="match status" value="1"/>
</dbReference>
<dbReference type="GO" id="GO:0000050">
    <property type="term" value="P:urea cycle"/>
    <property type="evidence" value="ECO:0007669"/>
    <property type="project" value="UniProtKB-UniPathway"/>
</dbReference>
<evidence type="ECO:0000256" key="2">
    <source>
        <dbReference type="ARBA" id="ARBA00007805"/>
    </source>
</evidence>
<evidence type="ECO:0000256" key="5">
    <source>
        <dbReference type="ARBA" id="ARBA00022571"/>
    </source>
</evidence>